<evidence type="ECO:0000313" key="3">
    <source>
        <dbReference type="Proteomes" id="UP000722485"/>
    </source>
</evidence>
<comment type="caution">
    <text evidence="2">The sequence shown here is derived from an EMBL/GenBank/DDBJ whole genome shotgun (WGS) entry which is preliminary data.</text>
</comment>
<name>A0A9P5GTU6_9HYPO</name>
<dbReference type="EMBL" id="JAANBB010000757">
    <property type="protein sequence ID" value="KAF7534599.1"/>
    <property type="molecule type" value="Genomic_DNA"/>
</dbReference>
<protein>
    <submittedName>
        <fullName evidence="2">Uncharacterized protein</fullName>
    </submittedName>
</protein>
<accession>A0A9P5GTU6</accession>
<proteinExistence type="predicted"/>
<evidence type="ECO:0000313" key="2">
    <source>
        <dbReference type="EMBL" id="KAF7534599.1"/>
    </source>
</evidence>
<feature type="region of interest" description="Disordered" evidence="1">
    <location>
        <begin position="27"/>
        <end position="65"/>
    </location>
</feature>
<dbReference type="Proteomes" id="UP000722485">
    <property type="component" value="Unassembled WGS sequence"/>
</dbReference>
<evidence type="ECO:0000256" key="1">
    <source>
        <dbReference type="SAM" id="MobiDB-lite"/>
    </source>
</evidence>
<dbReference type="AlphaFoldDB" id="A0A9P5GTU6"/>
<sequence length="98" mass="10663">MSGLPPQKFLQLTATPKSSFLSLAPATSASYPKKQAVRSHSRAENIPAGVEPVDAMPRRSSSASSVSLNSYRVLKLGPVHWGEHPDEHKEDFHDVILS</sequence>
<reference evidence="2" key="1">
    <citation type="submission" date="2020-03" db="EMBL/GenBank/DDBJ databases">
        <title>Draft Genome Sequence of Cylindrodendrum hubeiense.</title>
        <authorList>
            <person name="Buettner E."/>
            <person name="Kellner H."/>
        </authorList>
    </citation>
    <scope>NUCLEOTIDE SEQUENCE</scope>
    <source>
        <strain evidence="2">IHI 201604</strain>
    </source>
</reference>
<keyword evidence="3" id="KW-1185">Reference proteome</keyword>
<organism evidence="2 3">
    <name type="scientific">Cylindrodendrum hubeiense</name>
    <dbReference type="NCBI Taxonomy" id="595255"/>
    <lineage>
        <taxon>Eukaryota</taxon>
        <taxon>Fungi</taxon>
        <taxon>Dikarya</taxon>
        <taxon>Ascomycota</taxon>
        <taxon>Pezizomycotina</taxon>
        <taxon>Sordariomycetes</taxon>
        <taxon>Hypocreomycetidae</taxon>
        <taxon>Hypocreales</taxon>
        <taxon>Nectriaceae</taxon>
        <taxon>Cylindrodendrum</taxon>
    </lineage>
</organism>
<gene>
    <name evidence="2" type="ORF">G7Z17_g13338</name>
</gene>
<dbReference type="OrthoDB" id="5226533at2759"/>